<accession>A0A0F8KS36</accession>
<keyword evidence="1" id="KW-1133">Transmembrane helix</keyword>
<dbReference type="GO" id="GO:0080120">
    <property type="term" value="P:CAAX-box protein maturation"/>
    <property type="evidence" value="ECO:0007669"/>
    <property type="project" value="UniProtKB-ARBA"/>
</dbReference>
<keyword evidence="1" id="KW-0812">Transmembrane</keyword>
<keyword evidence="1" id="KW-0472">Membrane</keyword>
<sequence length="281" mass="31804">MEKMENTNYLKAENKQSGRLEALYLKSKGIYVGIPILAIIFAEALILLGRADVALWIHIATLVGLFLATTFTERKELFITCQALMLLPLLRLLNLSMPIFFDFTLYALIFIYATMAIPVVMVIIYQGLTYDEIGATFRRIWLYFPLSVLMGYGLATGEYYIIWTESLIPTPSLPDLLIITVVMVLFVGLVEEIIFRSILQTRLNKLIGIREGILLSAILYGFMHSGYGDYYLILYTSFIGVIIGYIFYKTQSLPLIVLIHGFVNVFLFGIFPYLGPGLGLL</sequence>
<dbReference type="InterPro" id="IPR003675">
    <property type="entry name" value="Rce1/LyrA-like_dom"/>
</dbReference>
<dbReference type="EMBL" id="JJPP01000013">
    <property type="protein sequence ID" value="KKG83660.1"/>
    <property type="molecule type" value="Genomic_DNA"/>
</dbReference>
<organism evidence="3 4">
    <name type="scientific">Methanosarcina mazei</name>
    <name type="common">Methanosarcina frisia</name>
    <dbReference type="NCBI Taxonomy" id="2209"/>
    <lineage>
        <taxon>Archaea</taxon>
        <taxon>Methanobacteriati</taxon>
        <taxon>Methanobacteriota</taxon>
        <taxon>Stenosarchaea group</taxon>
        <taxon>Methanomicrobia</taxon>
        <taxon>Methanosarcinales</taxon>
        <taxon>Methanosarcinaceae</taxon>
        <taxon>Methanosarcina</taxon>
    </lineage>
</organism>
<feature type="transmembrane region" description="Helical" evidence="1">
    <location>
        <begin position="53"/>
        <end position="71"/>
    </location>
</feature>
<feature type="transmembrane region" description="Helical" evidence="1">
    <location>
        <begin position="230"/>
        <end position="248"/>
    </location>
</feature>
<evidence type="ECO:0000313" key="3">
    <source>
        <dbReference type="EMBL" id="KKG83660.1"/>
    </source>
</evidence>
<dbReference type="PATRIC" id="fig|2209.72.peg.922"/>
<comment type="caution">
    <text evidence="3">The sequence shown here is derived from an EMBL/GenBank/DDBJ whole genome shotgun (WGS) entry which is preliminary data.</text>
</comment>
<feature type="domain" description="CAAX prenyl protease 2/Lysostaphin resistance protein A-like" evidence="2">
    <location>
        <begin position="176"/>
        <end position="266"/>
    </location>
</feature>
<feature type="transmembrane region" description="Helical" evidence="1">
    <location>
        <begin position="255"/>
        <end position="275"/>
    </location>
</feature>
<dbReference type="Pfam" id="PF02517">
    <property type="entry name" value="Rce1-like"/>
    <property type="match status" value="1"/>
</dbReference>
<evidence type="ECO:0000259" key="2">
    <source>
        <dbReference type="Pfam" id="PF02517"/>
    </source>
</evidence>
<feature type="transmembrane region" description="Helical" evidence="1">
    <location>
        <begin position="207"/>
        <end position="224"/>
    </location>
</feature>
<protein>
    <recommendedName>
        <fullName evidence="2">CAAX prenyl protease 2/Lysostaphin resistance protein A-like domain-containing protein</fullName>
    </recommendedName>
</protein>
<name>A0A0F8KS36_METMZ</name>
<reference evidence="3 4" key="1">
    <citation type="journal article" date="2015" name="ISME J.">
        <title>Genomic and phenotypic differentiation among Methanosarcina mazei populations from Columbia River sediment.</title>
        <authorList>
            <person name="Youngblut N.D."/>
            <person name="Wirth J.S."/>
            <person name="Henriksen J.R."/>
            <person name="Smith M."/>
            <person name="Simon H."/>
            <person name="Metcalf W.W."/>
            <person name="Whitaker R.J."/>
        </authorList>
    </citation>
    <scope>NUCLEOTIDE SEQUENCE [LARGE SCALE GENOMIC DNA]</scope>
    <source>
        <strain evidence="3 4">3.H.A.2.4</strain>
    </source>
</reference>
<feature type="transmembrane region" description="Helical" evidence="1">
    <location>
        <begin position="176"/>
        <end position="195"/>
    </location>
</feature>
<evidence type="ECO:0000256" key="1">
    <source>
        <dbReference type="SAM" id="Phobius"/>
    </source>
</evidence>
<feature type="transmembrane region" description="Helical" evidence="1">
    <location>
        <begin position="140"/>
        <end position="164"/>
    </location>
</feature>
<dbReference type="GO" id="GO:0004175">
    <property type="term" value="F:endopeptidase activity"/>
    <property type="evidence" value="ECO:0007669"/>
    <property type="project" value="UniProtKB-ARBA"/>
</dbReference>
<dbReference type="AlphaFoldDB" id="A0A0F8KS36"/>
<evidence type="ECO:0000313" key="4">
    <source>
        <dbReference type="Proteomes" id="UP000034817"/>
    </source>
</evidence>
<dbReference type="Proteomes" id="UP000034817">
    <property type="component" value="Unassembled WGS sequence"/>
</dbReference>
<feature type="transmembrane region" description="Helical" evidence="1">
    <location>
        <begin position="83"/>
        <end position="101"/>
    </location>
</feature>
<feature type="transmembrane region" description="Helical" evidence="1">
    <location>
        <begin position="29"/>
        <end position="47"/>
    </location>
</feature>
<feature type="transmembrane region" description="Helical" evidence="1">
    <location>
        <begin position="107"/>
        <end position="128"/>
    </location>
</feature>
<gene>
    <name evidence="3" type="ORF">DU55_04210</name>
</gene>
<proteinExistence type="predicted"/>